<keyword evidence="6" id="KW-0564">Palmitate</keyword>
<evidence type="ECO:0000313" key="10">
    <source>
        <dbReference type="EMBL" id="MFD1426630.1"/>
    </source>
</evidence>
<evidence type="ECO:0000256" key="3">
    <source>
        <dbReference type="ARBA" id="ARBA00022544"/>
    </source>
</evidence>
<accession>A0ABW4CA50</accession>
<keyword evidence="11" id="KW-1185">Reference proteome</keyword>
<dbReference type="Gene3D" id="3.30.300.210">
    <property type="entry name" value="Nutrient germinant receptor protein C, domain 3"/>
    <property type="match status" value="1"/>
</dbReference>
<comment type="subcellular location">
    <subcellularLocation>
        <location evidence="1">Membrane</location>
        <topology evidence="1">Lipid-anchor</topology>
    </subcellularLocation>
</comment>
<comment type="similarity">
    <text evidence="2">Belongs to the GerABKC lipoprotein family.</text>
</comment>
<evidence type="ECO:0000313" key="11">
    <source>
        <dbReference type="Proteomes" id="UP001597282"/>
    </source>
</evidence>
<evidence type="ECO:0000259" key="9">
    <source>
        <dbReference type="Pfam" id="PF25198"/>
    </source>
</evidence>
<keyword evidence="3" id="KW-0309">Germination</keyword>
<sequence length="381" mass="43384">MYPPLRNLLFCLLSVSLLGGCWDAREIEERTSVIALGIDKHPEGYEISVQVPVPLKIVGSGGGGGGGGESGQNAVQIFSGTGKTVSDTLDDIQNQTNQQLFLGQAQILLFGEEVAKDGIGRVVDGLKRRPEIRRRQWPLVVKGKAKDAMKANPKLEQIPMEYIITMMENGSRMGKYNDEDFGKTLINLSSPAKHPMMNFMEISPQQIEWKGLAVFKKGKLVGHLSREESEPMLRLRNKERGETINVPCGGKKSNLKVVFWPKKMKRKIRVKQRSGRLPEILVHIKMNGDIIEKTCAKYDLSQPGIYKKMNRWVADRYELTTRKTVRKMQKEIKVDAFHFGNMIRAHHPDMWKKLDWNRDFPNVPIRATYEVQIRRTGLEFK</sequence>
<comment type="caution">
    <text evidence="10">The sequence shown here is derived from an EMBL/GenBank/DDBJ whole genome shotgun (WGS) entry which is preliminary data.</text>
</comment>
<dbReference type="EMBL" id="JBHTNU010000005">
    <property type="protein sequence ID" value="MFD1426630.1"/>
    <property type="molecule type" value="Genomic_DNA"/>
</dbReference>
<evidence type="ECO:0000256" key="5">
    <source>
        <dbReference type="ARBA" id="ARBA00023136"/>
    </source>
</evidence>
<dbReference type="PANTHER" id="PTHR35789:SF1">
    <property type="entry name" value="SPORE GERMINATION PROTEIN B3"/>
    <property type="match status" value="1"/>
</dbReference>
<dbReference type="PROSITE" id="PS51257">
    <property type="entry name" value="PROKAR_LIPOPROTEIN"/>
    <property type="match status" value="1"/>
</dbReference>
<reference evidence="11" key="1">
    <citation type="journal article" date="2019" name="Int. J. Syst. Evol. Microbiol.">
        <title>The Global Catalogue of Microorganisms (GCM) 10K type strain sequencing project: providing services to taxonomists for standard genome sequencing and annotation.</title>
        <authorList>
            <consortium name="The Broad Institute Genomics Platform"/>
            <consortium name="The Broad Institute Genome Sequencing Center for Infectious Disease"/>
            <person name="Wu L."/>
            <person name="Ma J."/>
        </authorList>
    </citation>
    <scope>NUCLEOTIDE SEQUENCE [LARGE SCALE GENOMIC DNA]</scope>
    <source>
        <strain evidence="11">S1</strain>
    </source>
</reference>
<evidence type="ECO:0000256" key="6">
    <source>
        <dbReference type="ARBA" id="ARBA00023139"/>
    </source>
</evidence>
<dbReference type="Proteomes" id="UP001597282">
    <property type="component" value="Unassembled WGS sequence"/>
</dbReference>
<keyword evidence="4" id="KW-0732">Signal</keyword>
<dbReference type="PANTHER" id="PTHR35789">
    <property type="entry name" value="SPORE GERMINATION PROTEIN B3"/>
    <property type="match status" value="1"/>
</dbReference>
<dbReference type="InterPro" id="IPR008844">
    <property type="entry name" value="Spore_GerAC-like"/>
</dbReference>
<feature type="domain" description="Spore germination GerAC-like C-terminal" evidence="8">
    <location>
        <begin position="210"/>
        <end position="377"/>
    </location>
</feature>
<proteinExistence type="inferred from homology"/>
<keyword evidence="7" id="KW-0449">Lipoprotein</keyword>
<organism evidence="10 11">
    <name type="scientific">Kroppenstedtia sanguinis</name>
    <dbReference type="NCBI Taxonomy" id="1380684"/>
    <lineage>
        <taxon>Bacteria</taxon>
        <taxon>Bacillati</taxon>
        <taxon>Bacillota</taxon>
        <taxon>Bacilli</taxon>
        <taxon>Bacillales</taxon>
        <taxon>Thermoactinomycetaceae</taxon>
        <taxon>Kroppenstedtia</taxon>
    </lineage>
</organism>
<dbReference type="InterPro" id="IPR057336">
    <property type="entry name" value="GerAC_N"/>
</dbReference>
<evidence type="ECO:0000259" key="8">
    <source>
        <dbReference type="Pfam" id="PF05504"/>
    </source>
</evidence>
<feature type="domain" description="Spore germination protein N-terminal" evidence="9">
    <location>
        <begin position="23"/>
        <end position="201"/>
    </location>
</feature>
<evidence type="ECO:0000256" key="4">
    <source>
        <dbReference type="ARBA" id="ARBA00022729"/>
    </source>
</evidence>
<evidence type="ECO:0000256" key="2">
    <source>
        <dbReference type="ARBA" id="ARBA00007886"/>
    </source>
</evidence>
<keyword evidence="5" id="KW-0472">Membrane</keyword>
<evidence type="ECO:0000256" key="7">
    <source>
        <dbReference type="ARBA" id="ARBA00023288"/>
    </source>
</evidence>
<protein>
    <submittedName>
        <fullName evidence="10">Ger(X)C family spore germination protein</fullName>
    </submittedName>
</protein>
<evidence type="ECO:0000256" key="1">
    <source>
        <dbReference type="ARBA" id="ARBA00004635"/>
    </source>
</evidence>
<name>A0ABW4CA50_9BACL</name>
<dbReference type="InterPro" id="IPR038501">
    <property type="entry name" value="Spore_GerAC_C_sf"/>
</dbReference>
<dbReference type="RefSeq" id="WP_380163902.1">
    <property type="nucleotide sequence ID" value="NZ_JBHTNU010000005.1"/>
</dbReference>
<dbReference type="Pfam" id="PF05504">
    <property type="entry name" value="Spore_GerAC"/>
    <property type="match status" value="1"/>
</dbReference>
<gene>
    <name evidence="10" type="ORF">ACFQ4Y_06705</name>
</gene>
<dbReference type="NCBIfam" id="TIGR02887">
    <property type="entry name" value="spore_ger_x_C"/>
    <property type="match status" value="1"/>
</dbReference>
<dbReference type="InterPro" id="IPR046953">
    <property type="entry name" value="Spore_GerAC-like_C"/>
</dbReference>
<dbReference type="Pfam" id="PF25198">
    <property type="entry name" value="Spore_GerAC_N"/>
    <property type="match status" value="1"/>
</dbReference>